<dbReference type="EMBL" id="CP001322">
    <property type="protein sequence ID" value="ACL06707.1"/>
    <property type="molecule type" value="Genomic_DNA"/>
</dbReference>
<comment type="cofactor">
    <cofactor evidence="2">
        <name>Mn(2+)</name>
        <dbReference type="ChEBI" id="CHEBI:29035"/>
    </cofactor>
</comment>
<dbReference type="GO" id="GO:0002953">
    <property type="term" value="F:5'-deoxynucleotidase activity"/>
    <property type="evidence" value="ECO:0007669"/>
    <property type="project" value="UniProtKB-EC"/>
</dbReference>
<dbReference type="RefSeq" id="WP_015949744.1">
    <property type="nucleotide sequence ID" value="NC_011768.1"/>
</dbReference>
<dbReference type="PANTHER" id="PTHR11845:SF13">
    <property type="entry name" value="5'-DEOXYNUCLEOTIDASE HDDC2"/>
    <property type="match status" value="1"/>
</dbReference>
<protein>
    <recommendedName>
        <fullName evidence="5">5'-deoxynucleotidase</fullName>
        <ecNumber evidence="5">3.1.3.89</ecNumber>
    </recommendedName>
</protein>
<evidence type="ECO:0000256" key="2">
    <source>
        <dbReference type="ARBA" id="ARBA00001936"/>
    </source>
</evidence>
<dbReference type="Gene3D" id="1.10.3210.10">
    <property type="entry name" value="Hypothetical protein af1432"/>
    <property type="match status" value="1"/>
</dbReference>
<feature type="domain" description="HD" evidence="8">
    <location>
        <begin position="38"/>
        <end position="140"/>
    </location>
</feature>
<dbReference type="Proteomes" id="UP000000739">
    <property type="component" value="Chromosome"/>
</dbReference>
<dbReference type="InterPro" id="IPR003607">
    <property type="entry name" value="HD/PDEase_dom"/>
</dbReference>
<keyword evidence="7" id="KW-0378">Hydrolase</keyword>
<dbReference type="CDD" id="cd00077">
    <property type="entry name" value="HDc"/>
    <property type="match status" value="1"/>
</dbReference>
<evidence type="ECO:0000256" key="1">
    <source>
        <dbReference type="ARBA" id="ARBA00001638"/>
    </source>
</evidence>
<comment type="catalytic activity">
    <reaction evidence="1">
        <text>a 2'-deoxyribonucleoside 5'-phosphate + H2O = a 2'-deoxyribonucleoside + phosphate</text>
        <dbReference type="Rhea" id="RHEA:36167"/>
        <dbReference type="ChEBI" id="CHEBI:15377"/>
        <dbReference type="ChEBI" id="CHEBI:18274"/>
        <dbReference type="ChEBI" id="CHEBI:43474"/>
        <dbReference type="ChEBI" id="CHEBI:65317"/>
        <dbReference type="EC" id="3.1.3.89"/>
    </reaction>
</comment>
<gene>
    <name evidence="9" type="ordered locus">Dalk_5036</name>
</gene>
<dbReference type="HOGENOM" id="CLU_039453_4_0_7"/>
<sequence length="194" mass="21653">MDKGRAQKIARFLYEAGQLRRVDRSGWWVAGVDAPESVAEHSFRTAVLAGMLAKIIGANREKVLTMALYHDIPEARINDLHKVAQRYFDCPTANVRAAEDQADSLPSELGKEMAELARELFDESSLEAKIVADADHLECLLTAKEYLQRGFPVQDWIENNLAGLHTEAAREIAQAAIDAAPSDWWKGLKISHKQ</sequence>
<dbReference type="SMART" id="SM00471">
    <property type="entry name" value="HDc"/>
    <property type="match status" value="1"/>
</dbReference>
<dbReference type="GO" id="GO:0046872">
    <property type="term" value="F:metal ion binding"/>
    <property type="evidence" value="ECO:0007669"/>
    <property type="project" value="UniProtKB-KW"/>
</dbReference>
<evidence type="ECO:0000256" key="7">
    <source>
        <dbReference type="ARBA" id="ARBA00022801"/>
    </source>
</evidence>
<comment type="cofactor">
    <cofactor evidence="3">
        <name>Co(2+)</name>
        <dbReference type="ChEBI" id="CHEBI:48828"/>
    </cofactor>
</comment>
<dbReference type="InterPro" id="IPR006675">
    <property type="entry name" value="HDIG_dom"/>
</dbReference>
<evidence type="ECO:0000256" key="5">
    <source>
        <dbReference type="ARBA" id="ARBA00012964"/>
    </source>
</evidence>
<organism evidence="9 10">
    <name type="scientific">Desulfatibacillum aliphaticivorans</name>
    <dbReference type="NCBI Taxonomy" id="218208"/>
    <lineage>
        <taxon>Bacteria</taxon>
        <taxon>Pseudomonadati</taxon>
        <taxon>Thermodesulfobacteriota</taxon>
        <taxon>Desulfobacteria</taxon>
        <taxon>Desulfobacterales</taxon>
        <taxon>Desulfatibacillaceae</taxon>
        <taxon>Desulfatibacillum</taxon>
    </lineage>
</organism>
<evidence type="ECO:0000256" key="6">
    <source>
        <dbReference type="ARBA" id="ARBA00022723"/>
    </source>
</evidence>
<evidence type="ECO:0000256" key="4">
    <source>
        <dbReference type="ARBA" id="ARBA00011738"/>
    </source>
</evidence>
<dbReference type="PROSITE" id="PS51831">
    <property type="entry name" value="HD"/>
    <property type="match status" value="1"/>
</dbReference>
<dbReference type="AlphaFoldDB" id="B8FDS6"/>
<dbReference type="KEGG" id="dal:Dalk_5036"/>
<proteinExistence type="predicted"/>
<dbReference type="EC" id="3.1.3.89" evidence="5"/>
<dbReference type="InterPro" id="IPR006674">
    <property type="entry name" value="HD_domain"/>
</dbReference>
<evidence type="ECO:0000313" key="9">
    <source>
        <dbReference type="EMBL" id="ACL06707.1"/>
    </source>
</evidence>
<dbReference type="NCBIfam" id="TIGR00277">
    <property type="entry name" value="HDIG"/>
    <property type="match status" value="1"/>
</dbReference>
<dbReference type="eggNOG" id="COG1896">
    <property type="taxonomic scope" value="Bacteria"/>
</dbReference>
<evidence type="ECO:0000313" key="10">
    <source>
        <dbReference type="Proteomes" id="UP000000739"/>
    </source>
</evidence>
<comment type="subunit">
    <text evidence="4">Homodimer.</text>
</comment>
<dbReference type="SUPFAM" id="SSF109604">
    <property type="entry name" value="HD-domain/PDEase-like"/>
    <property type="match status" value="1"/>
</dbReference>
<dbReference type="GO" id="GO:0005737">
    <property type="term" value="C:cytoplasm"/>
    <property type="evidence" value="ECO:0007669"/>
    <property type="project" value="TreeGrafter"/>
</dbReference>
<reference evidence="9 10" key="1">
    <citation type="journal article" date="2012" name="Environ. Microbiol.">
        <title>The genome sequence of Desulfatibacillum alkenivorans AK-01: a blueprint for anaerobic alkane oxidation.</title>
        <authorList>
            <person name="Callaghan A.V."/>
            <person name="Morris B.E."/>
            <person name="Pereira I.A."/>
            <person name="McInerney M.J."/>
            <person name="Austin R.N."/>
            <person name="Groves J.T."/>
            <person name="Kukor J.J."/>
            <person name="Suflita J.M."/>
            <person name="Young L.Y."/>
            <person name="Zylstra G.J."/>
            <person name="Wawrik B."/>
        </authorList>
    </citation>
    <scope>NUCLEOTIDE SEQUENCE [LARGE SCALE GENOMIC DNA]</scope>
    <source>
        <strain evidence="9 10">AK-01</strain>
    </source>
</reference>
<keyword evidence="10" id="KW-1185">Reference proteome</keyword>
<dbReference type="Pfam" id="PF13023">
    <property type="entry name" value="HD_3"/>
    <property type="match status" value="1"/>
</dbReference>
<name>B8FDS6_DESAL</name>
<keyword evidence="6" id="KW-0479">Metal-binding</keyword>
<evidence type="ECO:0000256" key="3">
    <source>
        <dbReference type="ARBA" id="ARBA00001941"/>
    </source>
</evidence>
<accession>B8FDS6</accession>
<dbReference type="PANTHER" id="PTHR11845">
    <property type="entry name" value="5'-DEOXYNUCLEOTIDASE HDDC2"/>
    <property type="match status" value="1"/>
</dbReference>
<dbReference type="InterPro" id="IPR039356">
    <property type="entry name" value="YfbR/HDDC2"/>
</dbReference>
<evidence type="ECO:0000259" key="8">
    <source>
        <dbReference type="PROSITE" id="PS51831"/>
    </source>
</evidence>